<dbReference type="PANTHER" id="PTHR45818:SF3">
    <property type="entry name" value="PROTEIN VAV"/>
    <property type="match status" value="1"/>
</dbReference>
<accession>A0A8K0UL61</accession>
<feature type="region of interest" description="Disordered" evidence="1">
    <location>
        <begin position="563"/>
        <end position="658"/>
    </location>
</feature>
<keyword evidence="4" id="KW-1185">Reference proteome</keyword>
<sequence length="859" mass="94982">RRPLLNEAELQLVSRNAEDVLTMHEALVVDLKEAVAHMGFAGVFDRLEGGMGVCEEGEVDYWTTSDMVDDAVTAAMGVFTRQSSCFGIYEHFCPKHNEAAEVLRNGQDQYPVEWDAFEQRCSLLVAHAFELSAQRPLRKAKEDVESGEHPSTPDSVKRARRHSTPVQSSPLLSSDPIPPGLLDAHRRKRSGEDLQLTSQIGRLKFADYLIKPVQRICKYPLLLDQLKSNAADNSADGVERACAAMRSVVSLVDNASMRQAHTVKSALIVSRMSPWLPIAPPRSSSPSHPASSPVEERPSLTVEFLTSLGACLLGGALDIVQHPSSRARYLGTFLYVGGYMVMVKVTKGGKVYEPKYWFSLAGFELVDSEVDDAACQVEKEIWMAAIQDATSMPPEWKNEPVSSLPEAILPAAEEHHEFTTTPLPTIQSLSELEGSDTASPPMTAKPQSRPYKTMPRMDGSALRHESQNSNLSRRSSTASVKAFFAPLSFDISSRVSRPSSQVRQQVDHALHDVFSDNCLTVRSQALMREEELFQIRKKTPAGMSRSNSGLSLTSAMRRRYDSVLVSSRRRSSMDGQGADPSSDTENGRTISRRALTLGARRRQHPRLSLVSSEGSILAEADPPSLSPDIMPDSPSPLSNCSSATSSHAGSAMPSPMQGTIQLSLPLESRGKSEPTSMPIRDYLPKRTRSMVDNFRYFFHSRSASPTPSSSGFPSPRTVTHTLDPDVNSLVHWWRRGSLRRRSQSSPDVPNDESACTTPGLSSDDQHILTDDKHSPHMRRRDSAMSHDTDIPRSAPSPRRVAFKESLPFRRRSLYATTRHDHQPHGPVRSDSAPSTPRRSLRTVLFFRSNSFTPLDTSHQ</sequence>
<feature type="compositionally biased region" description="Low complexity" evidence="1">
    <location>
        <begin position="702"/>
        <end position="715"/>
    </location>
</feature>
<reference evidence="3" key="1">
    <citation type="journal article" date="2021" name="New Phytol.">
        <title>Evolutionary innovations through gain and loss of genes in the ectomycorrhizal Boletales.</title>
        <authorList>
            <person name="Wu G."/>
            <person name="Miyauchi S."/>
            <person name="Morin E."/>
            <person name="Kuo A."/>
            <person name="Drula E."/>
            <person name="Varga T."/>
            <person name="Kohler A."/>
            <person name="Feng B."/>
            <person name="Cao Y."/>
            <person name="Lipzen A."/>
            <person name="Daum C."/>
            <person name="Hundley H."/>
            <person name="Pangilinan J."/>
            <person name="Johnson J."/>
            <person name="Barry K."/>
            <person name="LaButti K."/>
            <person name="Ng V."/>
            <person name="Ahrendt S."/>
            <person name="Min B."/>
            <person name="Choi I.G."/>
            <person name="Park H."/>
            <person name="Plett J.M."/>
            <person name="Magnuson J."/>
            <person name="Spatafora J.W."/>
            <person name="Nagy L.G."/>
            <person name="Henrissat B."/>
            <person name="Grigoriev I.V."/>
            <person name="Yang Z.L."/>
            <person name="Xu J."/>
            <person name="Martin F.M."/>
        </authorList>
    </citation>
    <scope>NUCLEOTIDE SEQUENCE</scope>
    <source>
        <strain evidence="3">KKN 215</strain>
    </source>
</reference>
<dbReference type="GO" id="GO:0005085">
    <property type="term" value="F:guanyl-nucleotide exchange factor activity"/>
    <property type="evidence" value="ECO:0007669"/>
    <property type="project" value="InterPro"/>
</dbReference>
<feature type="compositionally biased region" description="Basic and acidic residues" evidence="1">
    <location>
        <begin position="139"/>
        <end position="148"/>
    </location>
</feature>
<dbReference type="Pfam" id="PF00621">
    <property type="entry name" value="RhoGEF"/>
    <property type="match status" value="1"/>
</dbReference>
<dbReference type="InterPro" id="IPR000219">
    <property type="entry name" value="DH_dom"/>
</dbReference>
<feature type="domain" description="DH" evidence="2">
    <location>
        <begin position="1"/>
        <end position="255"/>
    </location>
</feature>
<evidence type="ECO:0000259" key="2">
    <source>
        <dbReference type="PROSITE" id="PS50010"/>
    </source>
</evidence>
<feature type="non-terminal residue" evidence="3">
    <location>
        <position position="1"/>
    </location>
</feature>
<evidence type="ECO:0000313" key="4">
    <source>
        <dbReference type="Proteomes" id="UP000813824"/>
    </source>
</evidence>
<dbReference type="Proteomes" id="UP000813824">
    <property type="component" value="Unassembled WGS sequence"/>
</dbReference>
<gene>
    <name evidence="3" type="ORF">BXZ70DRAFT_896404</name>
</gene>
<feature type="compositionally biased region" description="Basic and acidic residues" evidence="1">
    <location>
        <begin position="763"/>
        <end position="790"/>
    </location>
</feature>
<protein>
    <recommendedName>
        <fullName evidence="2">DH domain-containing protein</fullName>
    </recommendedName>
</protein>
<feature type="compositionally biased region" description="Polar residues" evidence="1">
    <location>
        <begin position="579"/>
        <end position="589"/>
    </location>
</feature>
<evidence type="ECO:0000313" key="3">
    <source>
        <dbReference type="EMBL" id="KAH8094906.1"/>
    </source>
</evidence>
<feature type="compositionally biased region" description="Polar residues" evidence="1">
    <location>
        <begin position="753"/>
        <end position="762"/>
    </location>
</feature>
<evidence type="ECO:0000256" key="1">
    <source>
        <dbReference type="SAM" id="MobiDB-lite"/>
    </source>
</evidence>
<dbReference type="PANTHER" id="PTHR45818">
    <property type="entry name" value="PROTEIN VAV"/>
    <property type="match status" value="1"/>
</dbReference>
<dbReference type="AlphaFoldDB" id="A0A8K0UL61"/>
<organism evidence="3 4">
    <name type="scientific">Cristinia sonorae</name>
    <dbReference type="NCBI Taxonomy" id="1940300"/>
    <lineage>
        <taxon>Eukaryota</taxon>
        <taxon>Fungi</taxon>
        <taxon>Dikarya</taxon>
        <taxon>Basidiomycota</taxon>
        <taxon>Agaricomycotina</taxon>
        <taxon>Agaricomycetes</taxon>
        <taxon>Agaricomycetidae</taxon>
        <taxon>Agaricales</taxon>
        <taxon>Pleurotineae</taxon>
        <taxon>Stephanosporaceae</taxon>
        <taxon>Cristinia</taxon>
    </lineage>
</organism>
<comment type="caution">
    <text evidence="3">The sequence shown here is derived from an EMBL/GenBank/DDBJ whole genome shotgun (WGS) entry which is preliminary data.</text>
</comment>
<feature type="compositionally biased region" description="Polar residues" evidence="1">
    <location>
        <begin position="635"/>
        <end position="648"/>
    </location>
</feature>
<proteinExistence type="predicted"/>
<feature type="region of interest" description="Disordered" evidence="1">
    <location>
        <begin position="702"/>
        <end position="721"/>
    </location>
</feature>
<dbReference type="InterPro" id="IPR035899">
    <property type="entry name" value="DBL_dom_sf"/>
</dbReference>
<feature type="region of interest" description="Disordered" evidence="1">
    <location>
        <begin position="432"/>
        <end position="475"/>
    </location>
</feature>
<dbReference type="Gene3D" id="1.20.900.10">
    <property type="entry name" value="Dbl homology (DH) domain"/>
    <property type="match status" value="1"/>
</dbReference>
<dbReference type="EMBL" id="JAEVFJ010000024">
    <property type="protein sequence ID" value="KAH8094906.1"/>
    <property type="molecule type" value="Genomic_DNA"/>
</dbReference>
<feature type="region of interest" description="Disordered" evidence="1">
    <location>
        <begin position="738"/>
        <end position="837"/>
    </location>
</feature>
<dbReference type="SUPFAM" id="SSF48065">
    <property type="entry name" value="DBL homology domain (DH-domain)"/>
    <property type="match status" value="1"/>
</dbReference>
<dbReference type="GO" id="GO:0005737">
    <property type="term" value="C:cytoplasm"/>
    <property type="evidence" value="ECO:0007669"/>
    <property type="project" value="TreeGrafter"/>
</dbReference>
<dbReference type="PROSITE" id="PS50010">
    <property type="entry name" value="DH_2"/>
    <property type="match status" value="1"/>
</dbReference>
<feature type="region of interest" description="Disordered" evidence="1">
    <location>
        <begin position="137"/>
        <end position="184"/>
    </location>
</feature>
<dbReference type="OrthoDB" id="1716625at2759"/>
<name>A0A8K0UL61_9AGAR</name>